<dbReference type="EMBL" id="SODV01000002">
    <property type="protein sequence ID" value="TDW97523.1"/>
    <property type="molecule type" value="Genomic_DNA"/>
</dbReference>
<keyword evidence="2" id="KW-1185">Reference proteome</keyword>
<evidence type="ECO:0000313" key="1">
    <source>
        <dbReference type="EMBL" id="TDW97523.1"/>
    </source>
</evidence>
<evidence type="ECO:0008006" key="3">
    <source>
        <dbReference type="Google" id="ProtNLM"/>
    </source>
</evidence>
<reference evidence="1 2" key="1">
    <citation type="submission" date="2019-03" db="EMBL/GenBank/DDBJ databases">
        <title>Genomic Encyclopedia of Type Strains, Phase IV (KMG-IV): sequencing the most valuable type-strain genomes for metagenomic binning, comparative biology and taxonomic classification.</title>
        <authorList>
            <person name="Goeker M."/>
        </authorList>
    </citation>
    <scope>NUCLEOTIDE SEQUENCE [LARGE SCALE GENOMIC DNA]</scope>
    <source>
        <strain evidence="1 2">DSM 100059</strain>
    </source>
</reference>
<dbReference type="Proteomes" id="UP000294498">
    <property type="component" value="Unassembled WGS sequence"/>
</dbReference>
<proteinExistence type="predicted"/>
<name>A0A4R8DIF7_9BACT</name>
<organism evidence="1 2">
    <name type="scientific">Dinghuibacter silviterrae</name>
    <dbReference type="NCBI Taxonomy" id="1539049"/>
    <lineage>
        <taxon>Bacteria</taxon>
        <taxon>Pseudomonadati</taxon>
        <taxon>Bacteroidota</taxon>
        <taxon>Chitinophagia</taxon>
        <taxon>Chitinophagales</taxon>
        <taxon>Chitinophagaceae</taxon>
        <taxon>Dinghuibacter</taxon>
    </lineage>
</organism>
<comment type="caution">
    <text evidence="1">The sequence shown here is derived from an EMBL/GenBank/DDBJ whole genome shotgun (WGS) entry which is preliminary data.</text>
</comment>
<accession>A0A4R8DIF7</accession>
<dbReference type="AlphaFoldDB" id="A0A4R8DIF7"/>
<sequence length="154" mass="17430">MKRRILFFIGFFLGTAVLTHPLPLGHTYVKQGVRGYVRVLKGNQMPAPGMPRHKGKGIPALVYIYPIVNLSQVEPDQKASFYKTVHARVIKTVQADSTGFFEASLDTGNYSLFIRIGGLYYASLTDQYNHLAPIRVEAQKVTYIELTYKDRVTY</sequence>
<evidence type="ECO:0000313" key="2">
    <source>
        <dbReference type="Proteomes" id="UP000294498"/>
    </source>
</evidence>
<protein>
    <recommendedName>
        <fullName evidence="3">Carboxypeptidase regulatory-like domain-containing protein</fullName>
    </recommendedName>
</protein>
<gene>
    <name evidence="1" type="ORF">EDB95_5373</name>
</gene>